<keyword evidence="3" id="KW-0804">Transcription</keyword>
<dbReference type="InterPro" id="IPR015389">
    <property type="entry name" value="PD-C2-AF1"/>
</dbReference>
<dbReference type="PANTHER" id="PTHR15363:SF3">
    <property type="entry name" value="POU DOMAIN CLASS 2-ASSOCIATING FACTOR 1"/>
    <property type="match status" value="1"/>
</dbReference>
<dbReference type="RefSeq" id="XP_018598300.1">
    <property type="nucleotide sequence ID" value="XM_018742784.2"/>
</dbReference>
<reference evidence="6" key="3">
    <citation type="submission" date="2025-09" db="UniProtKB">
        <authorList>
            <consortium name="Ensembl"/>
        </authorList>
    </citation>
    <scope>IDENTIFICATION</scope>
</reference>
<accession>A0A8C9QWN8</accession>
<dbReference type="GO" id="GO:0045944">
    <property type="term" value="P:positive regulation of transcription by RNA polymerase II"/>
    <property type="evidence" value="ECO:0007669"/>
    <property type="project" value="TreeGrafter"/>
</dbReference>
<protein>
    <recommendedName>
        <fullName evidence="5">OCA domain-containing protein</fullName>
    </recommendedName>
</protein>
<proteinExistence type="predicted"/>
<dbReference type="GO" id="GO:0090575">
    <property type="term" value="C:RNA polymerase II transcription regulator complex"/>
    <property type="evidence" value="ECO:0007669"/>
    <property type="project" value="TreeGrafter"/>
</dbReference>
<feature type="domain" description="OCA" evidence="5">
    <location>
        <begin position="14"/>
        <end position="36"/>
    </location>
</feature>
<evidence type="ECO:0000259" key="5">
    <source>
        <dbReference type="PROSITE" id="PS52003"/>
    </source>
</evidence>
<dbReference type="Pfam" id="PF09310">
    <property type="entry name" value="PD-C2-AF1"/>
    <property type="match status" value="1"/>
</dbReference>
<dbReference type="GO" id="GO:0003677">
    <property type="term" value="F:DNA binding"/>
    <property type="evidence" value="ECO:0007669"/>
    <property type="project" value="InterPro"/>
</dbReference>
<feature type="region of interest" description="Disordered" evidence="4">
    <location>
        <begin position="1"/>
        <end position="26"/>
    </location>
</feature>
<evidence type="ECO:0000256" key="2">
    <source>
        <dbReference type="ARBA" id="ARBA00023159"/>
    </source>
</evidence>
<dbReference type="GO" id="GO:0070974">
    <property type="term" value="F:POU domain binding"/>
    <property type="evidence" value="ECO:0007669"/>
    <property type="project" value="InterPro"/>
</dbReference>
<dbReference type="AlphaFoldDB" id="A0A8C9QWN8"/>
<reference evidence="6" key="2">
    <citation type="submission" date="2025-08" db="UniProtKB">
        <authorList>
            <consortium name="Ensembl"/>
        </authorList>
    </citation>
    <scope>IDENTIFICATION</scope>
</reference>
<organism evidence="6 7">
    <name type="scientific">Scleropages formosus</name>
    <name type="common">Asian bonytongue</name>
    <name type="synonym">Osteoglossum formosum</name>
    <dbReference type="NCBI Taxonomy" id="113540"/>
    <lineage>
        <taxon>Eukaryota</taxon>
        <taxon>Metazoa</taxon>
        <taxon>Chordata</taxon>
        <taxon>Craniata</taxon>
        <taxon>Vertebrata</taxon>
        <taxon>Euteleostomi</taxon>
        <taxon>Actinopterygii</taxon>
        <taxon>Neopterygii</taxon>
        <taxon>Teleostei</taxon>
        <taxon>Osteoglossocephala</taxon>
        <taxon>Osteoglossomorpha</taxon>
        <taxon>Osteoglossiformes</taxon>
        <taxon>Osteoglossidae</taxon>
        <taxon>Scleropages</taxon>
    </lineage>
</organism>
<dbReference type="RefSeq" id="XP_018598299.1">
    <property type="nucleotide sequence ID" value="XM_018742783.2"/>
</dbReference>
<evidence type="ECO:0000256" key="4">
    <source>
        <dbReference type="SAM" id="MobiDB-lite"/>
    </source>
</evidence>
<evidence type="ECO:0000313" key="6">
    <source>
        <dbReference type="Ensembl" id="ENSSFOP00015001990.1"/>
    </source>
</evidence>
<gene>
    <name evidence="6" type="primary">pou2af1</name>
</gene>
<dbReference type="InterPro" id="IPR047571">
    <property type="entry name" value="OCA"/>
</dbReference>
<reference evidence="6 7" key="1">
    <citation type="submission" date="2019-04" db="EMBL/GenBank/DDBJ databases">
        <authorList>
            <consortium name="Wellcome Sanger Institute Data Sharing"/>
        </authorList>
    </citation>
    <scope>NUCLEOTIDE SEQUENCE [LARGE SCALE GENOMIC DNA]</scope>
</reference>
<dbReference type="GeneTree" id="ENSGT00940000168466"/>
<dbReference type="OrthoDB" id="8866621at2759"/>
<dbReference type="CTD" id="5450"/>
<dbReference type="GeneID" id="108928718"/>
<dbReference type="GO" id="GO:0003713">
    <property type="term" value="F:transcription coactivator activity"/>
    <property type="evidence" value="ECO:0007669"/>
    <property type="project" value="TreeGrafter"/>
</dbReference>
<sequence>MHWEKSTSAERAGSKPYQGVRVKDPVKELLRRKRGSDIASSKPAPSTAVVVPNNANALSSYTQIGSLGFSEAGTTAEERMIVDDGTLCSGWIAQPAAATLQPVTHWASPEFLPADHNAPAYTTDVYVQPVCPSYTVVGPPSMLTYTHTPLFTNFGTRPTSSQGLPQVDLLDSSVAYLPWAQPLATFSAPAMQCSPCTAPFPTTQLLSESVSVEVPEPDPERLEDARNVVASLPLEKLLEEDDEKDTYVTDPSLFIQDV</sequence>
<dbReference type="Proteomes" id="UP000694397">
    <property type="component" value="Chromosome 10"/>
</dbReference>
<keyword evidence="1" id="KW-0805">Transcription regulation</keyword>
<dbReference type="PANTHER" id="PTHR15363">
    <property type="entry name" value="POU DOMAIN CLASS 2-ASSOCIATING FACTOR 1"/>
    <property type="match status" value="1"/>
</dbReference>
<dbReference type="KEGG" id="sfm:108928718"/>
<dbReference type="PROSITE" id="PS52003">
    <property type="entry name" value="OCA"/>
    <property type="match status" value="1"/>
</dbReference>
<name>A0A8C9QWN8_SCLFO</name>
<evidence type="ECO:0000256" key="1">
    <source>
        <dbReference type="ARBA" id="ARBA00023015"/>
    </source>
</evidence>
<dbReference type="Ensembl" id="ENSSFOT00015002030.2">
    <property type="protein sequence ID" value="ENSSFOP00015001990.1"/>
    <property type="gene ID" value="ENSSFOG00015001351.2"/>
</dbReference>
<keyword evidence="7" id="KW-1185">Reference proteome</keyword>
<evidence type="ECO:0000313" key="7">
    <source>
        <dbReference type="Proteomes" id="UP000694397"/>
    </source>
</evidence>
<evidence type="ECO:0000256" key="3">
    <source>
        <dbReference type="ARBA" id="ARBA00023163"/>
    </source>
</evidence>
<keyword evidence="2" id="KW-0010">Activator</keyword>